<keyword evidence="2" id="KW-1133">Transmembrane helix</keyword>
<keyword evidence="2" id="KW-0472">Membrane</keyword>
<dbReference type="AlphaFoldDB" id="A0A914PLK0"/>
<dbReference type="Proteomes" id="UP000887578">
    <property type="component" value="Unplaced"/>
</dbReference>
<feature type="region of interest" description="Disordered" evidence="1">
    <location>
        <begin position="200"/>
        <end position="229"/>
    </location>
</feature>
<sequence>MEWPSSVTLQEPQEQVQEAVIPSNYESCEDSENCDFLKGEIGVKFGNNGTVEFTMALLDKEKEFKLLHSFGYFSPIFTLNDSFFCSKYSTKVTFNNLGYIVFKRDGEKIGIESGSLTHENLPILKESNVQFYFFDNFIYCTFFDPQDHFQLLTFEMSDGNGGNVLSMKIDYKSSVKRCNGIVKLIVGNGIKLLFPKSITSSATSNEPINSTPSSNTNKTNETEIATTSKAADKTETASFPLWAIIVISCVGVFILICGLVLLICCLIKKRKNKSPKKAEILSISEMERRMLAKKQKNKSKNDDDQKNIPAVLCDTPAIDFPKPKKSIDEVPKLDNQNNAVEKEIIKKKEEEKPYEKPSRFDPEFVKSLLPPGAYIPPKYYEENPINDETIDYGSLPRTFTLTDGFWALFPFIRVNPNNDYLLQNDPFFQYQFVIRDLSLPEVS</sequence>
<evidence type="ECO:0000256" key="1">
    <source>
        <dbReference type="SAM" id="MobiDB-lite"/>
    </source>
</evidence>
<feature type="compositionally biased region" description="Low complexity" evidence="1">
    <location>
        <begin position="203"/>
        <end position="224"/>
    </location>
</feature>
<evidence type="ECO:0000313" key="4">
    <source>
        <dbReference type="WBParaSite" id="PDA_v2.g18848.t1"/>
    </source>
</evidence>
<feature type="transmembrane region" description="Helical" evidence="2">
    <location>
        <begin position="241"/>
        <end position="267"/>
    </location>
</feature>
<evidence type="ECO:0000256" key="2">
    <source>
        <dbReference type="SAM" id="Phobius"/>
    </source>
</evidence>
<name>A0A914PLK0_9BILA</name>
<keyword evidence="2" id="KW-0812">Transmembrane</keyword>
<accession>A0A914PLK0</accession>
<evidence type="ECO:0000313" key="3">
    <source>
        <dbReference type="Proteomes" id="UP000887578"/>
    </source>
</evidence>
<proteinExistence type="predicted"/>
<organism evidence="3 4">
    <name type="scientific">Panagrolaimus davidi</name>
    <dbReference type="NCBI Taxonomy" id="227884"/>
    <lineage>
        <taxon>Eukaryota</taxon>
        <taxon>Metazoa</taxon>
        <taxon>Ecdysozoa</taxon>
        <taxon>Nematoda</taxon>
        <taxon>Chromadorea</taxon>
        <taxon>Rhabditida</taxon>
        <taxon>Tylenchina</taxon>
        <taxon>Panagrolaimomorpha</taxon>
        <taxon>Panagrolaimoidea</taxon>
        <taxon>Panagrolaimidae</taxon>
        <taxon>Panagrolaimus</taxon>
    </lineage>
</organism>
<reference evidence="4" key="1">
    <citation type="submission" date="2022-11" db="UniProtKB">
        <authorList>
            <consortium name="WormBaseParasite"/>
        </authorList>
    </citation>
    <scope>IDENTIFICATION</scope>
</reference>
<dbReference type="WBParaSite" id="PDA_v2.g18848.t1">
    <property type="protein sequence ID" value="PDA_v2.g18848.t1"/>
    <property type="gene ID" value="PDA_v2.g18848"/>
</dbReference>
<protein>
    <submittedName>
        <fullName evidence="4">Uncharacterized protein</fullName>
    </submittedName>
</protein>
<keyword evidence="3" id="KW-1185">Reference proteome</keyword>